<evidence type="ECO:0000313" key="4">
    <source>
        <dbReference type="Proteomes" id="UP001169719"/>
    </source>
</evidence>
<name>A0ABT7XZ83_9VIBR</name>
<dbReference type="PANTHER" id="PTHR40572">
    <property type="entry name" value="PROTEIN BAX"/>
    <property type="match status" value="1"/>
</dbReference>
<dbReference type="PROSITE" id="PS51257">
    <property type="entry name" value="PROKAR_LIPOPROTEIN"/>
    <property type="match status" value="1"/>
</dbReference>
<dbReference type="EMBL" id="JAUEOZ010000001">
    <property type="protein sequence ID" value="MDN2481088.1"/>
    <property type="molecule type" value="Genomic_DNA"/>
</dbReference>
<dbReference type="Pfam" id="PF01832">
    <property type="entry name" value="Glucosaminidase"/>
    <property type="match status" value="1"/>
</dbReference>
<evidence type="ECO:0000259" key="2">
    <source>
        <dbReference type="Pfam" id="PF01832"/>
    </source>
</evidence>
<organism evidence="3 4">
    <name type="scientific">Vibrio agarivorans</name>
    <dbReference type="NCBI Taxonomy" id="153622"/>
    <lineage>
        <taxon>Bacteria</taxon>
        <taxon>Pseudomonadati</taxon>
        <taxon>Pseudomonadota</taxon>
        <taxon>Gammaproteobacteria</taxon>
        <taxon>Vibrionales</taxon>
        <taxon>Vibrionaceae</taxon>
        <taxon>Vibrio</taxon>
    </lineage>
</organism>
<feature type="region of interest" description="Disordered" evidence="1">
    <location>
        <begin position="32"/>
        <end position="55"/>
    </location>
</feature>
<dbReference type="InterPro" id="IPR002901">
    <property type="entry name" value="MGlyc_endo_b_GlcNAc-like_dom"/>
</dbReference>
<dbReference type="Proteomes" id="UP001169719">
    <property type="component" value="Unassembled WGS sequence"/>
</dbReference>
<evidence type="ECO:0000313" key="3">
    <source>
        <dbReference type="EMBL" id="MDN2481088.1"/>
    </source>
</evidence>
<dbReference type="PANTHER" id="PTHR40572:SF1">
    <property type="entry name" value="PROTEIN BAX"/>
    <property type="match status" value="1"/>
</dbReference>
<feature type="domain" description="Mannosyl-glycoprotein endo-beta-N-acetylglucosamidase-like" evidence="2">
    <location>
        <begin position="135"/>
        <end position="267"/>
    </location>
</feature>
<proteinExistence type="predicted"/>
<dbReference type="InterPro" id="IPR053195">
    <property type="entry name" value="Bax-like"/>
</dbReference>
<keyword evidence="4" id="KW-1185">Reference proteome</keyword>
<sequence>MLKKELIALLGATAVAVVSCTNYQTTTQVVVETEEQEKKSQPKKRKTPELPASKPNFAEITDIPTKKKAFFDYLRPGIEIENLRIEQERALILALAKEDTLSVKERLALSELGEAYNLAFPPEGESTERWFEVMKQRVDFLPEALVLTQAANESAWGTSRFATEASNYFGQWCYSEGCGLIPNKRPPGMTHEVAKFSDASESTHRYFMNVNRNPAYVELRELRLKLREQGTDVLSVDSALELAGGLIRYSERGQYYVDDIRAMIRHNDAFWQKSQIEE</sequence>
<gene>
    <name evidence="3" type="ORF">QWJ08_06735</name>
</gene>
<reference evidence="3" key="1">
    <citation type="submission" date="2024-05" db="EMBL/GenBank/DDBJ databases">
        <title>Genome Sequences of Four Agar- Degrading Marine Bacteria.</title>
        <authorList>
            <person name="Phillips E.K."/>
            <person name="Shaffer J.C."/>
            <person name="Henson M.W."/>
            <person name="Temperton B."/>
            <person name="Thrash C.J."/>
            <person name="Martin M.O."/>
        </authorList>
    </citation>
    <scope>NUCLEOTIDE SEQUENCE</scope>
    <source>
        <strain evidence="3">EKP203</strain>
    </source>
</reference>
<comment type="caution">
    <text evidence="3">The sequence shown here is derived from an EMBL/GenBank/DDBJ whole genome shotgun (WGS) entry which is preliminary data.</text>
</comment>
<evidence type="ECO:0000256" key="1">
    <source>
        <dbReference type="SAM" id="MobiDB-lite"/>
    </source>
</evidence>
<protein>
    <submittedName>
        <fullName evidence="3">Glucosaminidase domain-containing protein</fullName>
    </submittedName>
</protein>
<dbReference type="RefSeq" id="WP_289961215.1">
    <property type="nucleotide sequence ID" value="NZ_JAUEOZ010000001.1"/>
</dbReference>
<accession>A0ABT7XZ83</accession>
<dbReference type="Gene3D" id="1.10.530.10">
    <property type="match status" value="1"/>
</dbReference>